<keyword evidence="4" id="KW-0812">Transmembrane</keyword>
<dbReference type="GO" id="GO:0003700">
    <property type="term" value="F:DNA-binding transcription factor activity"/>
    <property type="evidence" value="ECO:0007669"/>
    <property type="project" value="InterPro"/>
</dbReference>
<keyword evidence="4" id="KW-0472">Membrane</keyword>
<comment type="caution">
    <text evidence="6">The sequence shown here is derived from an EMBL/GenBank/DDBJ whole genome shotgun (WGS) entry which is preliminary data.</text>
</comment>
<evidence type="ECO:0000313" key="6">
    <source>
        <dbReference type="EMBL" id="EAR12926.1"/>
    </source>
</evidence>
<dbReference type="PANTHER" id="PTHR43280">
    <property type="entry name" value="ARAC-FAMILY TRANSCRIPTIONAL REGULATOR"/>
    <property type="match status" value="1"/>
</dbReference>
<dbReference type="Gene3D" id="1.10.10.60">
    <property type="entry name" value="Homeodomain-like"/>
    <property type="match status" value="1"/>
</dbReference>
<feature type="transmembrane region" description="Helical" evidence="4">
    <location>
        <begin position="6"/>
        <end position="25"/>
    </location>
</feature>
<gene>
    <name evidence="6" type="ORF">PI23P_09870</name>
</gene>
<sequence length="377" mass="43279">MNVLSVFPVLSVLFGCVLIIFILFNKFGLGENKKIRYVLASLLLIYVFTAADYALSITNQIPATYSGVTYLFYHFTGLLFYYFIILYTKSELHLKKWMPIVGVYTLLRILVFLPFDHNQNLQDFVAALETSNYGILVFVENSVVSAVNIILMCLAYKKLKKAPFQVKLNESQKNLYKWIKIIMIAIIFLQIIVFITTILGSLDSGAFDFYLKIETLVYTLFFFIFAFSIMHFPVFAYSGNFEDLPNATIQKYAKSSLSDSSALFKQIKMLVHTESLYLEFDLKLNTVAEKLDQSVHHISQAINQNAKMSYPDFISSFRIEAAKKKLIAPKPNTIFSIYLDVGFNSKAAFYTAFKKHTQMTPTEFKKQHKSHINIKNS</sequence>
<keyword evidence="3" id="KW-0804">Transcription</keyword>
<dbReference type="OrthoDB" id="9779074at2"/>
<evidence type="ECO:0000256" key="3">
    <source>
        <dbReference type="ARBA" id="ARBA00023163"/>
    </source>
</evidence>
<dbReference type="PANTHER" id="PTHR43280:SF29">
    <property type="entry name" value="ARAC-FAMILY TRANSCRIPTIONAL REGULATOR"/>
    <property type="match status" value="1"/>
</dbReference>
<dbReference type="InterPro" id="IPR009057">
    <property type="entry name" value="Homeodomain-like_sf"/>
</dbReference>
<dbReference type="SMART" id="SM00342">
    <property type="entry name" value="HTH_ARAC"/>
    <property type="match status" value="1"/>
</dbReference>
<evidence type="ECO:0000313" key="7">
    <source>
        <dbReference type="Proteomes" id="UP000003053"/>
    </source>
</evidence>
<dbReference type="HOGENOM" id="CLU_747774_0_0_10"/>
<feature type="transmembrane region" description="Helical" evidence="4">
    <location>
        <begin position="97"/>
        <end position="115"/>
    </location>
</feature>
<reference evidence="6 7" key="1">
    <citation type="submission" date="2006-02" db="EMBL/GenBank/DDBJ databases">
        <authorList>
            <person name="Murray A."/>
            <person name="Staley J."/>
            <person name="Ferriera S."/>
            <person name="Johnson J."/>
            <person name="Kravitz S."/>
            <person name="Halpern A."/>
            <person name="Remington K."/>
            <person name="Beeson K."/>
            <person name="Tran B."/>
            <person name="Rogers Y.-H."/>
            <person name="Friedman R."/>
            <person name="Venter J.C."/>
        </authorList>
    </citation>
    <scope>NUCLEOTIDE SEQUENCE [LARGE SCALE GENOMIC DNA]</scope>
    <source>
        <strain evidence="6 7">23-P</strain>
    </source>
</reference>
<dbReference type="InterPro" id="IPR018060">
    <property type="entry name" value="HTH_AraC"/>
</dbReference>
<feature type="transmembrane region" description="Helical" evidence="4">
    <location>
        <begin position="37"/>
        <end position="55"/>
    </location>
</feature>
<dbReference type="RefSeq" id="WP_004570594.1">
    <property type="nucleotide sequence ID" value="NZ_CH724148.1"/>
</dbReference>
<dbReference type="SUPFAM" id="SSF46689">
    <property type="entry name" value="Homeodomain-like"/>
    <property type="match status" value="1"/>
</dbReference>
<dbReference type="PROSITE" id="PS01124">
    <property type="entry name" value="HTH_ARAC_FAMILY_2"/>
    <property type="match status" value="1"/>
</dbReference>
<proteinExistence type="predicted"/>
<dbReference type="GO" id="GO:0043565">
    <property type="term" value="F:sequence-specific DNA binding"/>
    <property type="evidence" value="ECO:0007669"/>
    <property type="project" value="InterPro"/>
</dbReference>
<evidence type="ECO:0000259" key="5">
    <source>
        <dbReference type="PROSITE" id="PS01124"/>
    </source>
</evidence>
<name>A4C0I3_9FLAO</name>
<feature type="transmembrane region" description="Helical" evidence="4">
    <location>
        <begin position="177"/>
        <end position="196"/>
    </location>
</feature>
<evidence type="ECO:0000256" key="2">
    <source>
        <dbReference type="ARBA" id="ARBA00023125"/>
    </source>
</evidence>
<evidence type="ECO:0000256" key="4">
    <source>
        <dbReference type="SAM" id="Phobius"/>
    </source>
</evidence>
<keyword evidence="2" id="KW-0238">DNA-binding</keyword>
<dbReference type="AlphaFoldDB" id="A4C0I3"/>
<feature type="transmembrane region" description="Helical" evidence="4">
    <location>
        <begin position="135"/>
        <end position="156"/>
    </location>
</feature>
<accession>A4C0I3</accession>
<dbReference type="STRING" id="313594.PI23P_09870"/>
<feature type="transmembrane region" description="Helical" evidence="4">
    <location>
        <begin position="216"/>
        <end position="237"/>
    </location>
</feature>
<evidence type="ECO:0000256" key="1">
    <source>
        <dbReference type="ARBA" id="ARBA00023015"/>
    </source>
</evidence>
<keyword evidence="4" id="KW-1133">Transmembrane helix</keyword>
<feature type="transmembrane region" description="Helical" evidence="4">
    <location>
        <begin position="67"/>
        <end position="85"/>
    </location>
</feature>
<protein>
    <submittedName>
        <fullName evidence="6">DNA binding protein</fullName>
    </submittedName>
</protein>
<dbReference type="eggNOG" id="COG2207">
    <property type="taxonomic scope" value="Bacteria"/>
</dbReference>
<organism evidence="6 7">
    <name type="scientific">Polaribacter irgensii 23-P</name>
    <dbReference type="NCBI Taxonomy" id="313594"/>
    <lineage>
        <taxon>Bacteria</taxon>
        <taxon>Pseudomonadati</taxon>
        <taxon>Bacteroidota</taxon>
        <taxon>Flavobacteriia</taxon>
        <taxon>Flavobacteriales</taxon>
        <taxon>Flavobacteriaceae</taxon>
    </lineage>
</organism>
<keyword evidence="1" id="KW-0805">Transcription regulation</keyword>
<dbReference type="Proteomes" id="UP000003053">
    <property type="component" value="Unassembled WGS sequence"/>
</dbReference>
<dbReference type="EMBL" id="AAOG01000002">
    <property type="protein sequence ID" value="EAR12926.1"/>
    <property type="molecule type" value="Genomic_DNA"/>
</dbReference>
<dbReference type="Pfam" id="PF12833">
    <property type="entry name" value="HTH_18"/>
    <property type="match status" value="1"/>
</dbReference>
<keyword evidence="7" id="KW-1185">Reference proteome</keyword>
<feature type="domain" description="HTH araC/xylS-type" evidence="5">
    <location>
        <begin position="268"/>
        <end position="367"/>
    </location>
</feature>